<feature type="domain" description="SusD-like N-terminal" evidence="8">
    <location>
        <begin position="85"/>
        <end position="196"/>
    </location>
</feature>
<dbReference type="Pfam" id="PF14322">
    <property type="entry name" value="SusD-like_3"/>
    <property type="match status" value="1"/>
</dbReference>
<evidence type="ECO:0000256" key="4">
    <source>
        <dbReference type="ARBA" id="ARBA00023136"/>
    </source>
</evidence>
<dbReference type="Gene3D" id="1.25.40.390">
    <property type="match status" value="1"/>
</dbReference>
<dbReference type="EMBL" id="FNRF01000003">
    <property type="protein sequence ID" value="SEA61185.1"/>
    <property type="molecule type" value="Genomic_DNA"/>
</dbReference>
<dbReference type="SUPFAM" id="SSF48452">
    <property type="entry name" value="TPR-like"/>
    <property type="match status" value="1"/>
</dbReference>
<organism evidence="9 10">
    <name type="scientific">Xylanibacter ruminicola</name>
    <name type="common">Prevotella ruminicola</name>
    <dbReference type="NCBI Taxonomy" id="839"/>
    <lineage>
        <taxon>Bacteria</taxon>
        <taxon>Pseudomonadati</taxon>
        <taxon>Bacteroidota</taxon>
        <taxon>Bacteroidia</taxon>
        <taxon>Bacteroidales</taxon>
        <taxon>Prevotellaceae</taxon>
        <taxon>Xylanibacter</taxon>
    </lineage>
</organism>
<feature type="domain" description="RagB/SusD" evidence="7">
    <location>
        <begin position="301"/>
        <end position="575"/>
    </location>
</feature>
<evidence type="ECO:0000256" key="2">
    <source>
        <dbReference type="ARBA" id="ARBA00006275"/>
    </source>
</evidence>
<evidence type="ECO:0000256" key="5">
    <source>
        <dbReference type="ARBA" id="ARBA00023237"/>
    </source>
</evidence>
<evidence type="ECO:0000256" key="1">
    <source>
        <dbReference type="ARBA" id="ARBA00004442"/>
    </source>
</evidence>
<reference evidence="9 10" key="1">
    <citation type="submission" date="2016-10" db="EMBL/GenBank/DDBJ databases">
        <authorList>
            <person name="de Groot N.N."/>
        </authorList>
    </citation>
    <scope>NUCLEOTIDE SEQUENCE [LARGE SCALE GENOMIC DNA]</scope>
    <source>
        <strain evidence="9 10">D31d</strain>
    </source>
</reference>
<dbReference type="InterPro" id="IPR033985">
    <property type="entry name" value="SusD-like_N"/>
</dbReference>
<evidence type="ECO:0000256" key="3">
    <source>
        <dbReference type="ARBA" id="ARBA00022729"/>
    </source>
</evidence>
<dbReference type="AlphaFoldDB" id="A0A1H4CL73"/>
<keyword evidence="5" id="KW-0998">Cell outer membrane</keyword>
<dbReference type="Pfam" id="PF07980">
    <property type="entry name" value="SusD_RagB"/>
    <property type="match status" value="1"/>
</dbReference>
<dbReference type="InterPro" id="IPR012944">
    <property type="entry name" value="SusD_RagB_dom"/>
</dbReference>
<feature type="signal peptide" evidence="6">
    <location>
        <begin position="1"/>
        <end position="17"/>
    </location>
</feature>
<name>A0A1H4CL73_XYLRU</name>
<dbReference type="Proteomes" id="UP000182257">
    <property type="component" value="Unassembled WGS sequence"/>
</dbReference>
<proteinExistence type="inferred from homology"/>
<keyword evidence="3 6" id="KW-0732">Signal</keyword>
<gene>
    <name evidence="9" type="ORF">SAMN05216462_2024</name>
</gene>
<dbReference type="PROSITE" id="PS51257">
    <property type="entry name" value="PROKAR_LIPOPROTEIN"/>
    <property type="match status" value="1"/>
</dbReference>
<dbReference type="RefSeq" id="WP_074761393.1">
    <property type="nucleotide sequence ID" value="NZ_FNRF01000003.1"/>
</dbReference>
<dbReference type="OrthoDB" id="691231at2"/>
<evidence type="ECO:0000259" key="8">
    <source>
        <dbReference type="Pfam" id="PF14322"/>
    </source>
</evidence>
<accession>A0A1H4CL73</accession>
<comment type="similarity">
    <text evidence="2">Belongs to the SusD family.</text>
</comment>
<protein>
    <submittedName>
        <fullName evidence="9">Starch-binding associating with outer membrane</fullName>
    </submittedName>
</protein>
<evidence type="ECO:0000313" key="10">
    <source>
        <dbReference type="Proteomes" id="UP000182257"/>
    </source>
</evidence>
<sequence length="576" mass="64553">MKLNKLFIGALATLAMASCNDKMDYNEYNIYDKDYITKNFGNVGGFMTDLYNTVDYDFGNYSSGAMQASATDEAMYSKLGNGIDDFYNGAWSPSNAKNSIWNSMYSGIKVANHFLAEMQGLDFEELKLNADYGAQMYRYEHYQYEARFMRAYYYFALVRQYGGVPLVTSELSAEEVNSLKRSSADDVFKFIIDECNDIQGKITEDYSNLGQYATGTEESGRADKLAVLALKARAALYWASPLFNANGDKERYHTAATYTKELLAAAEARGKGLTAKYADLWDAASFNTPTIMKEILFGRRYYKNSSGDNLVETNNYPVGIEGGTGGNCPTQNLVDAYDMQATGLSINEAGSGYDAKNPYAGRDPRLAATVAVNGDQWPTYSGAAKLETFQGGINGEPLTGATPTGYYLKKLCNGAISLASNSKLKESRHTWLTFRMGEFYLNYAEAVFRYLGSADATSAEFPMSAREAASKTRQRAGMPAFAEGLDATTFWTKLQNERFVELAFEGHRFWDVRRWKEADKFFKNIVEMKLTKNEDGSISYKRQTVSRQWSDKMYLFPIPQTELMKNPNLTQNPGWE</sequence>
<evidence type="ECO:0000313" key="9">
    <source>
        <dbReference type="EMBL" id="SEA61185.1"/>
    </source>
</evidence>
<comment type="subcellular location">
    <subcellularLocation>
        <location evidence="1">Cell outer membrane</location>
    </subcellularLocation>
</comment>
<keyword evidence="4" id="KW-0472">Membrane</keyword>
<dbReference type="GO" id="GO:0009279">
    <property type="term" value="C:cell outer membrane"/>
    <property type="evidence" value="ECO:0007669"/>
    <property type="project" value="UniProtKB-SubCell"/>
</dbReference>
<evidence type="ECO:0000256" key="6">
    <source>
        <dbReference type="SAM" id="SignalP"/>
    </source>
</evidence>
<evidence type="ECO:0000259" key="7">
    <source>
        <dbReference type="Pfam" id="PF07980"/>
    </source>
</evidence>
<feature type="chain" id="PRO_5010267345" evidence="6">
    <location>
        <begin position="18"/>
        <end position="576"/>
    </location>
</feature>
<dbReference type="InterPro" id="IPR011990">
    <property type="entry name" value="TPR-like_helical_dom_sf"/>
</dbReference>